<protein>
    <submittedName>
        <fullName evidence="2">AcrB/AcrD/AcrF family protein</fullName>
    </submittedName>
</protein>
<dbReference type="EMBL" id="NIGF01000010">
    <property type="protein sequence ID" value="PQV63596.1"/>
    <property type="molecule type" value="Genomic_DNA"/>
</dbReference>
<dbReference type="SUPFAM" id="SSF82866">
    <property type="entry name" value="Multidrug efflux transporter AcrB transmembrane domain"/>
    <property type="match status" value="1"/>
</dbReference>
<sequence length="293" mass="31590">MADIEEGFGPNAIMRENVQRRIVISANVAGRGLASVVGDVQKKVSASVPMPPGYFVEYGGQFEAQQSASRLILFLSLFSLVAIYLTLQMALGHPRAAIQVMVNIPLAIIGGIIAVFLTGGVLSVASLVGFISLFGITSRNGIMMISHYQHLMKEEGENWTEHMIVRGSLERLVPVLMTALTAGLALIPLAIAKGAPGKEILQPLAVVVLGGLITSTLLDQIVTPALFWRFGKPVGDQIIAQRHAHQRAIERGLVPPDPDLHLFDNLFNDVSLNQSNEKTEQNDDGAPFDKQPA</sequence>
<dbReference type="GO" id="GO:0042910">
    <property type="term" value="F:xenobiotic transmembrane transporter activity"/>
    <property type="evidence" value="ECO:0007669"/>
    <property type="project" value="TreeGrafter"/>
</dbReference>
<evidence type="ECO:0000313" key="2">
    <source>
        <dbReference type="EMBL" id="PQV63596.1"/>
    </source>
</evidence>
<proteinExistence type="predicted"/>
<reference evidence="2 3" key="1">
    <citation type="journal article" date="2018" name="Syst. Appl. Microbiol.">
        <title>Abditibacterium utsteinense sp. nov., the first cultivated member of candidate phylum FBP, isolated from ice-free Antarctic soil samples.</title>
        <authorList>
            <person name="Tahon G."/>
            <person name="Tytgat B."/>
            <person name="Lebbe L."/>
            <person name="Carlier A."/>
            <person name="Willems A."/>
        </authorList>
    </citation>
    <scope>NUCLEOTIDE SEQUENCE [LARGE SCALE GENOMIC DNA]</scope>
    <source>
        <strain evidence="2 3">LMG 29911</strain>
    </source>
</reference>
<keyword evidence="1" id="KW-0472">Membrane</keyword>
<dbReference type="GO" id="GO:0005886">
    <property type="term" value="C:plasma membrane"/>
    <property type="evidence" value="ECO:0007669"/>
    <property type="project" value="TreeGrafter"/>
</dbReference>
<dbReference type="PRINTS" id="PR00702">
    <property type="entry name" value="ACRIFLAVINRP"/>
</dbReference>
<dbReference type="Gene3D" id="1.20.1640.10">
    <property type="entry name" value="Multidrug efflux transporter AcrB transmembrane domain"/>
    <property type="match status" value="1"/>
</dbReference>
<dbReference type="Pfam" id="PF00873">
    <property type="entry name" value="ACR_tran"/>
    <property type="match status" value="1"/>
</dbReference>
<evidence type="ECO:0000256" key="1">
    <source>
        <dbReference type="SAM" id="Phobius"/>
    </source>
</evidence>
<comment type="caution">
    <text evidence="2">The sequence shown here is derived from an EMBL/GenBank/DDBJ whole genome shotgun (WGS) entry which is preliminary data.</text>
</comment>
<dbReference type="PANTHER" id="PTHR32063:SF4">
    <property type="entry name" value="SLR6043 PROTEIN"/>
    <property type="match status" value="1"/>
</dbReference>
<feature type="transmembrane region" description="Helical" evidence="1">
    <location>
        <begin position="103"/>
        <end position="136"/>
    </location>
</feature>
<name>A0A2S8SS44_9BACT</name>
<dbReference type="PANTHER" id="PTHR32063">
    <property type="match status" value="1"/>
</dbReference>
<evidence type="ECO:0000313" key="3">
    <source>
        <dbReference type="Proteomes" id="UP000237684"/>
    </source>
</evidence>
<dbReference type="InParanoid" id="A0A2S8SS44"/>
<accession>A0A2S8SS44</accession>
<keyword evidence="1" id="KW-1133">Transmembrane helix</keyword>
<dbReference type="Gene3D" id="3.30.70.1440">
    <property type="entry name" value="Multidrug efflux transporter AcrB pore domain"/>
    <property type="match status" value="1"/>
</dbReference>
<keyword evidence="1" id="KW-0812">Transmembrane</keyword>
<feature type="transmembrane region" description="Helical" evidence="1">
    <location>
        <begin position="71"/>
        <end position="91"/>
    </location>
</feature>
<feature type="transmembrane region" description="Helical" evidence="1">
    <location>
        <begin position="204"/>
        <end position="228"/>
    </location>
</feature>
<dbReference type="AlphaFoldDB" id="A0A2S8SS44"/>
<dbReference type="InterPro" id="IPR001036">
    <property type="entry name" value="Acrflvin-R"/>
</dbReference>
<dbReference type="InterPro" id="IPR027463">
    <property type="entry name" value="AcrB_DN_DC_subdom"/>
</dbReference>
<gene>
    <name evidence="2" type="ORF">B1R32_11062</name>
</gene>
<dbReference type="Proteomes" id="UP000237684">
    <property type="component" value="Unassembled WGS sequence"/>
</dbReference>
<keyword evidence="3" id="KW-1185">Reference proteome</keyword>
<organism evidence="2 3">
    <name type="scientific">Abditibacterium utsteinense</name>
    <dbReference type="NCBI Taxonomy" id="1960156"/>
    <lineage>
        <taxon>Bacteria</taxon>
        <taxon>Pseudomonadati</taxon>
        <taxon>Abditibacteriota</taxon>
        <taxon>Abditibacteriia</taxon>
        <taxon>Abditibacteriales</taxon>
        <taxon>Abditibacteriaceae</taxon>
        <taxon>Abditibacterium</taxon>
    </lineage>
</organism>
<dbReference type="Gene3D" id="3.30.2090.10">
    <property type="entry name" value="Multidrug efflux transporter AcrB TolC docking domain, DN and DC subdomains"/>
    <property type="match status" value="1"/>
</dbReference>
<feature type="transmembrane region" description="Helical" evidence="1">
    <location>
        <begin position="172"/>
        <end position="192"/>
    </location>
</feature>